<dbReference type="Proteomes" id="UP000465601">
    <property type="component" value="Unassembled WGS sequence"/>
</dbReference>
<evidence type="ECO:0000256" key="2">
    <source>
        <dbReference type="PROSITE-ProRule" id="PRU00703"/>
    </source>
</evidence>
<dbReference type="SMART" id="SM00116">
    <property type="entry name" value="CBS"/>
    <property type="match status" value="2"/>
</dbReference>
<name>A0A833HRK9_9FIRM</name>
<dbReference type="InterPro" id="IPR046342">
    <property type="entry name" value="CBS_dom_sf"/>
</dbReference>
<evidence type="ECO:0000313" key="4">
    <source>
        <dbReference type="EMBL" id="KAB3533439.1"/>
    </source>
</evidence>
<dbReference type="RefSeq" id="WP_151864398.1">
    <property type="nucleotide sequence ID" value="NZ_WBZB01000003.1"/>
</dbReference>
<dbReference type="OrthoDB" id="9790355at2"/>
<comment type="caution">
    <text evidence="4">The sequence shown here is derived from an EMBL/GenBank/DDBJ whole genome shotgun (WGS) entry which is preliminary data.</text>
</comment>
<accession>A0A833HRK9</accession>
<dbReference type="PROSITE" id="PS51371">
    <property type="entry name" value="CBS"/>
    <property type="match status" value="2"/>
</dbReference>
<dbReference type="Pfam" id="PF00571">
    <property type="entry name" value="CBS"/>
    <property type="match status" value="2"/>
</dbReference>
<feature type="domain" description="CBS" evidence="3">
    <location>
        <begin position="7"/>
        <end position="64"/>
    </location>
</feature>
<dbReference type="CDD" id="cd04586">
    <property type="entry name" value="CBS_pair_BON_assoc"/>
    <property type="match status" value="1"/>
</dbReference>
<reference evidence="4 5" key="1">
    <citation type="submission" date="2019-10" db="EMBL/GenBank/DDBJ databases">
        <title>Alkaliphilus serpentinus sp. nov. and Alkaliphilus pronyensis sp. nov., two novel anaerobic alkaliphilic species isolated from the serpentinized-hosted hydrothermal field of the Prony Bay (New Caledonia).</title>
        <authorList>
            <person name="Postec A."/>
        </authorList>
    </citation>
    <scope>NUCLEOTIDE SEQUENCE [LARGE SCALE GENOMIC DNA]</scope>
    <source>
        <strain evidence="4 5">LacT</strain>
    </source>
</reference>
<keyword evidence="5" id="KW-1185">Reference proteome</keyword>
<dbReference type="Gene3D" id="3.10.580.10">
    <property type="entry name" value="CBS-domain"/>
    <property type="match status" value="1"/>
</dbReference>
<dbReference type="InterPro" id="IPR000644">
    <property type="entry name" value="CBS_dom"/>
</dbReference>
<keyword evidence="1 2" id="KW-0129">CBS domain</keyword>
<proteinExistence type="predicted"/>
<dbReference type="SUPFAM" id="SSF54631">
    <property type="entry name" value="CBS-domain pair"/>
    <property type="match status" value="1"/>
</dbReference>
<evidence type="ECO:0000256" key="1">
    <source>
        <dbReference type="ARBA" id="ARBA00023122"/>
    </source>
</evidence>
<organism evidence="4 5">
    <name type="scientific">Alkaliphilus serpentinus</name>
    <dbReference type="NCBI Taxonomy" id="1482731"/>
    <lineage>
        <taxon>Bacteria</taxon>
        <taxon>Bacillati</taxon>
        <taxon>Bacillota</taxon>
        <taxon>Clostridia</taxon>
        <taxon>Peptostreptococcales</taxon>
        <taxon>Natronincolaceae</taxon>
        <taxon>Alkaliphilus</taxon>
    </lineage>
</organism>
<dbReference type="EMBL" id="WBZB01000003">
    <property type="protein sequence ID" value="KAB3533439.1"/>
    <property type="molecule type" value="Genomic_DNA"/>
</dbReference>
<feature type="domain" description="CBS" evidence="3">
    <location>
        <begin position="97"/>
        <end position="149"/>
    </location>
</feature>
<evidence type="ECO:0000313" key="5">
    <source>
        <dbReference type="Proteomes" id="UP000465601"/>
    </source>
</evidence>
<dbReference type="PANTHER" id="PTHR43080">
    <property type="entry name" value="CBS DOMAIN-CONTAINING PROTEIN CBSX3, MITOCHONDRIAL"/>
    <property type="match status" value="1"/>
</dbReference>
<gene>
    <name evidence="4" type="ORF">F8153_00555</name>
</gene>
<dbReference type="AlphaFoldDB" id="A0A833HRK9"/>
<sequence length="149" mass="16940">MLAKDIMTKEVIAVKKDDTVENVIKLLMDHNISGLPVIDEDQKVVGIVTEGDLIYRSKKLQIPSYFTILDSYIFLENPKTINEQLRKMVGYKVEDIMTVDVISVDEDEEVEEIATLMTNKKVNRVPVVKDGRLVGIVSRRDIIRAYSKG</sequence>
<dbReference type="InterPro" id="IPR051257">
    <property type="entry name" value="Diverse_CBS-Domain"/>
</dbReference>
<dbReference type="PANTHER" id="PTHR43080:SF2">
    <property type="entry name" value="CBS DOMAIN-CONTAINING PROTEIN"/>
    <property type="match status" value="1"/>
</dbReference>
<protein>
    <submittedName>
        <fullName evidence="4">CBS domain-containing protein</fullName>
    </submittedName>
</protein>
<evidence type="ECO:0000259" key="3">
    <source>
        <dbReference type="PROSITE" id="PS51371"/>
    </source>
</evidence>